<dbReference type="InterPro" id="IPR029063">
    <property type="entry name" value="SAM-dependent_MTases_sf"/>
</dbReference>
<dbReference type="GO" id="GO:0008295">
    <property type="term" value="P:spermidine biosynthetic process"/>
    <property type="evidence" value="ECO:0007669"/>
    <property type="project" value="UniProtKB-UniRule"/>
</dbReference>
<comment type="function">
    <text evidence="5">Catalyzes the irreversible transfer of a propylamine group from the amino donor S-adenosylmethioninamine (decarboxy-AdoMet) to putrescine (1,4-diaminobutane) to yield spermidine.</text>
</comment>
<accession>A0A562B0T1</accession>
<dbReference type="InterPro" id="IPR030373">
    <property type="entry name" value="PABS_CS"/>
</dbReference>
<sequence>MRREIGGGKSAILPEGGDVSGGTAASAGVAAPWTEWLADGVGTTLAGVMPRASVRSAHQHIEIGWHAVFGHVFRLDGRVMSAEADAFIQHEAMVHPLAVVHGHPRHALVVGGGDGGSARELLRLPDMASVTVAELDPQVVTLARRWLPGIHDGALDDPRVALRFGDGLAAMLALHDAGRRFDLLIYDLTEADDGGPAAALFAEAGLAAARACLAPAGIMSLHLGPPFHRPAGARALLARLRRAFTHVAVMTVTIPVYGAPWAIAVASDAHDVAAADATILQQRLRDWRLDGALGFYDAAMHRALFTLPRHLRIALGLEHGGEDGGGPATA</sequence>
<feature type="binding site" evidence="5">
    <location>
        <position position="134"/>
    </location>
    <ligand>
        <name>S-methyl-5'-thioadenosine</name>
        <dbReference type="ChEBI" id="CHEBI:17509"/>
    </ligand>
</feature>
<feature type="active site" description="Proton acceptor" evidence="5 6">
    <location>
        <position position="187"/>
    </location>
</feature>
<evidence type="ECO:0000313" key="8">
    <source>
        <dbReference type="EMBL" id="TWG78726.1"/>
    </source>
</evidence>
<reference evidence="8 9" key="1">
    <citation type="submission" date="2019-07" db="EMBL/GenBank/DDBJ databases">
        <title>Genome sequencing of lignin-degrading bacterial isolates.</title>
        <authorList>
            <person name="Gladden J."/>
        </authorList>
    </citation>
    <scope>NUCLEOTIDE SEQUENCE [LARGE SCALE GENOMIC DNA]</scope>
    <source>
        <strain evidence="8 9">J11</strain>
    </source>
</reference>
<evidence type="ECO:0000259" key="7">
    <source>
        <dbReference type="PROSITE" id="PS51006"/>
    </source>
</evidence>
<comment type="similarity">
    <text evidence="1 5">Belongs to the spermidine/spermine synthase family.</text>
</comment>
<evidence type="ECO:0000256" key="3">
    <source>
        <dbReference type="ARBA" id="ARBA00023066"/>
    </source>
</evidence>
<dbReference type="Pfam" id="PF01564">
    <property type="entry name" value="Spermine_synth"/>
    <property type="match status" value="1"/>
</dbReference>
<dbReference type="AlphaFoldDB" id="A0A562B0T1"/>
<evidence type="ECO:0000256" key="1">
    <source>
        <dbReference type="ARBA" id="ARBA00007867"/>
    </source>
</evidence>
<dbReference type="InterPro" id="IPR030374">
    <property type="entry name" value="PABS"/>
</dbReference>
<dbReference type="PROSITE" id="PS01330">
    <property type="entry name" value="PABS_1"/>
    <property type="match status" value="1"/>
</dbReference>
<comment type="caution">
    <text evidence="8">The sequence shown here is derived from an EMBL/GenBank/DDBJ whole genome shotgun (WGS) entry which is preliminary data.</text>
</comment>
<dbReference type="UniPathway" id="UPA00248">
    <property type="reaction ID" value="UER00314"/>
</dbReference>
<proteinExistence type="inferred from homology"/>
<keyword evidence="4 5" id="KW-0620">Polyamine biosynthesis</keyword>
<comment type="pathway">
    <text evidence="5">Amine and polyamine biosynthesis; spermidine biosynthesis; spermidine from putrescine: step 1/1.</text>
</comment>
<evidence type="ECO:0000256" key="5">
    <source>
        <dbReference type="HAMAP-Rule" id="MF_00198"/>
    </source>
</evidence>
<dbReference type="Proteomes" id="UP000318141">
    <property type="component" value="Unassembled WGS sequence"/>
</dbReference>
<comment type="subunit">
    <text evidence="5">Homodimer or homotetramer.</text>
</comment>
<name>A0A562B0T1_9BURK</name>
<feature type="binding site" evidence="5">
    <location>
        <position position="114"/>
    </location>
    <ligand>
        <name>spermidine</name>
        <dbReference type="ChEBI" id="CHEBI:57834"/>
    </ligand>
</feature>
<feature type="binding site" evidence="5">
    <location>
        <position position="90"/>
    </location>
    <ligand>
        <name>spermidine</name>
        <dbReference type="ChEBI" id="CHEBI:57834"/>
    </ligand>
</feature>
<organism evidence="8 9">
    <name type="scientific">Cupriavidus gilardii J11</name>
    <dbReference type="NCBI Taxonomy" id="936133"/>
    <lineage>
        <taxon>Bacteria</taxon>
        <taxon>Pseudomonadati</taxon>
        <taxon>Pseudomonadota</taxon>
        <taxon>Betaproteobacteria</taxon>
        <taxon>Burkholderiales</taxon>
        <taxon>Burkholderiaceae</taxon>
        <taxon>Cupriavidus</taxon>
    </lineage>
</organism>
<keyword evidence="9" id="KW-1185">Reference proteome</keyword>
<dbReference type="PANTHER" id="PTHR43317">
    <property type="entry name" value="THERMOSPERMINE SYNTHASE ACAULIS5"/>
    <property type="match status" value="1"/>
</dbReference>
<feature type="binding site" evidence="5">
    <location>
        <position position="196"/>
    </location>
    <ligand>
        <name>S-methyl-5'-thioadenosine</name>
        <dbReference type="ChEBI" id="CHEBI:17509"/>
    </ligand>
</feature>
<dbReference type="EC" id="2.5.1.16" evidence="5"/>
<gene>
    <name evidence="5" type="primary">speE</name>
    <name evidence="8" type="ORF">L602_000900000300</name>
</gene>
<keyword evidence="3 5" id="KW-0745">Spermidine biosynthesis</keyword>
<feature type="domain" description="PABS" evidence="7">
    <location>
        <begin position="34"/>
        <end position="268"/>
    </location>
</feature>
<dbReference type="InterPro" id="IPR001045">
    <property type="entry name" value="Spermi_synthase"/>
</dbReference>
<evidence type="ECO:0000256" key="4">
    <source>
        <dbReference type="ARBA" id="ARBA00023115"/>
    </source>
</evidence>
<comment type="caution">
    <text evidence="5">Lacks conserved residue(s) required for the propagation of feature annotation.</text>
</comment>
<dbReference type="GO" id="GO:0004766">
    <property type="term" value="F:spermidine synthase activity"/>
    <property type="evidence" value="ECO:0007669"/>
    <property type="project" value="UniProtKB-UniRule"/>
</dbReference>
<evidence type="ECO:0000313" key="9">
    <source>
        <dbReference type="Proteomes" id="UP000318141"/>
    </source>
</evidence>
<dbReference type="PROSITE" id="PS51006">
    <property type="entry name" value="PABS_2"/>
    <property type="match status" value="1"/>
</dbReference>
<dbReference type="OrthoDB" id="9793120at2"/>
<keyword evidence="2 5" id="KW-0808">Transferase</keyword>
<feature type="binding site" evidence="5">
    <location>
        <position position="59"/>
    </location>
    <ligand>
        <name>S-methyl-5'-thioadenosine</name>
        <dbReference type="ChEBI" id="CHEBI:17509"/>
    </ligand>
</feature>
<dbReference type="HAMAP" id="MF_00198">
    <property type="entry name" value="Spermidine_synth"/>
    <property type="match status" value="1"/>
</dbReference>
<dbReference type="Gene3D" id="3.40.50.150">
    <property type="entry name" value="Vaccinia Virus protein VP39"/>
    <property type="match status" value="1"/>
</dbReference>
<comment type="catalytic activity">
    <reaction evidence="5">
        <text>S-adenosyl 3-(methylsulfanyl)propylamine + putrescine = S-methyl-5'-thioadenosine + spermidine + H(+)</text>
        <dbReference type="Rhea" id="RHEA:12721"/>
        <dbReference type="ChEBI" id="CHEBI:15378"/>
        <dbReference type="ChEBI" id="CHEBI:17509"/>
        <dbReference type="ChEBI" id="CHEBI:57443"/>
        <dbReference type="ChEBI" id="CHEBI:57834"/>
        <dbReference type="ChEBI" id="CHEBI:326268"/>
        <dbReference type="EC" id="2.5.1.16"/>
    </reaction>
</comment>
<dbReference type="PANTHER" id="PTHR43317:SF3">
    <property type="entry name" value="BLR2883 PROTEIN"/>
    <property type="match status" value="1"/>
</dbReference>
<dbReference type="SUPFAM" id="SSF53335">
    <property type="entry name" value="S-adenosyl-L-methionine-dependent methyltransferases"/>
    <property type="match status" value="1"/>
</dbReference>
<evidence type="ECO:0000256" key="2">
    <source>
        <dbReference type="ARBA" id="ARBA00022679"/>
    </source>
</evidence>
<feature type="binding site" evidence="5">
    <location>
        <begin position="166"/>
        <end position="167"/>
    </location>
    <ligand>
        <name>S-methyl-5'-thioadenosine</name>
        <dbReference type="ChEBI" id="CHEBI:17509"/>
    </ligand>
</feature>
<evidence type="ECO:0000256" key="6">
    <source>
        <dbReference type="PROSITE-ProRule" id="PRU00354"/>
    </source>
</evidence>
<dbReference type="EMBL" id="VLJN01000067">
    <property type="protein sequence ID" value="TWG78726.1"/>
    <property type="molecule type" value="Genomic_DNA"/>
</dbReference>
<protein>
    <recommendedName>
        <fullName evidence="5">Polyamine aminopropyltransferase</fullName>
    </recommendedName>
    <alternativeName>
        <fullName evidence="5">Putrescine aminopropyltransferase</fullName>
        <shortName evidence="5">PAPT</shortName>
    </alternativeName>
    <alternativeName>
        <fullName evidence="5">Spermidine synthase</fullName>
        <shortName evidence="5">SPDS</shortName>
        <shortName evidence="5">SPDSY</shortName>
        <ecNumber evidence="5">2.5.1.16</ecNumber>
    </alternativeName>
</protein>